<comment type="subcellular location">
    <subcellularLocation>
        <location evidence="1">Mitochondrion</location>
    </subcellularLocation>
</comment>
<comment type="subunit">
    <text evidence="9">Heterotetramer; forms a dimer of dimers with IBA57. Interacts with [2Fe-2S]-ISCA2 forming the heterodimer [2Fe- 2S]-ISCA2-IBA57 complex; [2Fe-2S] cluster binding is absolutely required to promote the complex formation.</text>
</comment>
<dbReference type="InterPro" id="IPR000361">
    <property type="entry name" value="ATAP_core_dom"/>
</dbReference>
<dbReference type="InterPro" id="IPR016092">
    <property type="entry name" value="ATAP"/>
</dbReference>
<dbReference type="EMBL" id="JBEUOH010000017">
    <property type="protein sequence ID" value="KAL0871250.1"/>
    <property type="molecule type" value="Genomic_DNA"/>
</dbReference>
<comment type="caution">
    <text evidence="11">The sequence shown here is derived from an EMBL/GenBank/DDBJ whole genome shotgun (WGS) entry which is preliminary data.</text>
</comment>
<dbReference type="Pfam" id="PF01521">
    <property type="entry name" value="Fe-S_biosyn"/>
    <property type="match status" value="1"/>
</dbReference>
<evidence type="ECO:0000256" key="6">
    <source>
        <dbReference type="ARBA" id="ARBA00057540"/>
    </source>
</evidence>
<keyword evidence="3" id="KW-0479">Metal-binding</keyword>
<dbReference type="GO" id="GO:0120510">
    <property type="term" value="C:mitochondrial [4Fe-4S] assembly complex"/>
    <property type="evidence" value="ECO:0007669"/>
    <property type="project" value="UniProtKB-ARBA"/>
</dbReference>
<evidence type="ECO:0000313" key="11">
    <source>
        <dbReference type="EMBL" id="KAL0821807.1"/>
    </source>
</evidence>
<keyword evidence="5" id="KW-0496">Mitochondrion</keyword>
<evidence type="ECO:0000313" key="14">
    <source>
        <dbReference type="Proteomes" id="UP001549921"/>
    </source>
</evidence>
<evidence type="ECO:0000256" key="7">
    <source>
        <dbReference type="ARBA" id="ARBA00073313"/>
    </source>
</evidence>
<evidence type="ECO:0000256" key="3">
    <source>
        <dbReference type="ARBA" id="ARBA00022723"/>
    </source>
</evidence>
<evidence type="ECO:0000256" key="9">
    <source>
        <dbReference type="ARBA" id="ARBA00093471"/>
    </source>
</evidence>
<evidence type="ECO:0000313" key="13">
    <source>
        <dbReference type="Proteomes" id="UP001549920"/>
    </source>
</evidence>
<evidence type="ECO:0000256" key="2">
    <source>
        <dbReference type="ARBA" id="ARBA00006718"/>
    </source>
</evidence>
<gene>
    <name evidence="12" type="ORF">ABMA27_005008</name>
    <name evidence="11" type="ORF">ABMA28_005218</name>
</gene>
<dbReference type="Proteomes" id="UP001549921">
    <property type="component" value="Unassembled WGS sequence"/>
</dbReference>
<dbReference type="SUPFAM" id="SSF89360">
    <property type="entry name" value="HesB-like domain"/>
    <property type="match status" value="1"/>
</dbReference>
<evidence type="ECO:0000259" key="10">
    <source>
        <dbReference type="Pfam" id="PF01521"/>
    </source>
</evidence>
<accession>A0ABD0SQG7</accession>
<dbReference type="PANTHER" id="PTHR43011:SF1">
    <property type="entry name" value="IRON-SULFUR CLUSTER ASSEMBLY 2 HOMOLOG, MITOCHONDRIAL"/>
    <property type="match status" value="1"/>
</dbReference>
<comment type="similarity">
    <text evidence="2">Belongs to the HesB/IscA family.</text>
</comment>
<keyword evidence="13" id="KW-1185">Reference proteome</keyword>
<dbReference type="NCBIfam" id="TIGR00049">
    <property type="entry name" value="iron-sulfur cluster assembly accessory protein"/>
    <property type="match status" value="1"/>
</dbReference>
<dbReference type="EMBL" id="JBEDNZ010000017">
    <property type="protein sequence ID" value="KAL0821807.1"/>
    <property type="molecule type" value="Genomic_DNA"/>
</dbReference>
<comment type="function">
    <text evidence="6">Involved in the maturation of mitochondrial 4Fe-4S proteins functioning late in the iron-sulfur cluster assembly pathway. May be involved in the binding of an intermediate of Fe/S cluster assembly.</text>
</comment>
<organism evidence="11 14">
    <name type="scientific">Loxostege sticticalis</name>
    <name type="common">Beet webworm moth</name>
    <dbReference type="NCBI Taxonomy" id="481309"/>
    <lineage>
        <taxon>Eukaryota</taxon>
        <taxon>Metazoa</taxon>
        <taxon>Ecdysozoa</taxon>
        <taxon>Arthropoda</taxon>
        <taxon>Hexapoda</taxon>
        <taxon>Insecta</taxon>
        <taxon>Pterygota</taxon>
        <taxon>Neoptera</taxon>
        <taxon>Endopterygota</taxon>
        <taxon>Lepidoptera</taxon>
        <taxon>Glossata</taxon>
        <taxon>Ditrysia</taxon>
        <taxon>Pyraloidea</taxon>
        <taxon>Crambidae</taxon>
        <taxon>Pyraustinae</taxon>
        <taxon>Loxostege</taxon>
    </lineage>
</organism>
<keyword evidence="4" id="KW-0408">Iron</keyword>
<evidence type="ECO:0000256" key="1">
    <source>
        <dbReference type="ARBA" id="ARBA00004173"/>
    </source>
</evidence>
<dbReference type="FunFam" id="2.60.300.12:FF:000006">
    <property type="entry name" value="Iron-sulfur cluster assembly 2 mitochondrial"/>
    <property type="match status" value="1"/>
</dbReference>
<dbReference type="PANTHER" id="PTHR43011">
    <property type="entry name" value="IRON-SULFUR CLUSTER ASSEMBLY 2 HOMOLOG, MITOCHONDRIAL"/>
    <property type="match status" value="1"/>
</dbReference>
<evidence type="ECO:0000256" key="4">
    <source>
        <dbReference type="ARBA" id="ARBA00023004"/>
    </source>
</evidence>
<dbReference type="Gene3D" id="2.60.300.12">
    <property type="entry name" value="HesB-like domain"/>
    <property type="match status" value="1"/>
</dbReference>
<name>A0ABD0SQG7_LOXSC</name>
<dbReference type="Proteomes" id="UP001549920">
    <property type="component" value="Unassembled WGS sequence"/>
</dbReference>
<dbReference type="AlphaFoldDB" id="A0ABD0SQG7"/>
<dbReference type="InterPro" id="IPR035903">
    <property type="entry name" value="HesB-like_dom_sf"/>
</dbReference>
<evidence type="ECO:0000313" key="12">
    <source>
        <dbReference type="EMBL" id="KAL0871250.1"/>
    </source>
</evidence>
<dbReference type="GO" id="GO:0046872">
    <property type="term" value="F:metal ion binding"/>
    <property type="evidence" value="ECO:0007669"/>
    <property type="project" value="UniProtKB-KW"/>
</dbReference>
<sequence>MFLRSRQLYKFGLKYSRILYSQKVNASPTQNEGITISDNCAKKLKQLCEGNNNFLRLCVESGGCSGFQYKFDLDDKMADDDRIFERDGVKVVIDETSLDYIRGSTVDYHTELIRSAFRVVQNPNADLGCSCGASFSIKID</sequence>
<protein>
    <recommendedName>
        <fullName evidence="7">Iron-sulfur cluster assembly 2 homolog, mitochondrial</fullName>
    </recommendedName>
    <alternativeName>
        <fullName evidence="8">HESB-like domain-containing protein 1</fullName>
    </alternativeName>
</protein>
<evidence type="ECO:0000256" key="5">
    <source>
        <dbReference type="ARBA" id="ARBA00023128"/>
    </source>
</evidence>
<evidence type="ECO:0000256" key="8">
    <source>
        <dbReference type="ARBA" id="ARBA00077082"/>
    </source>
</evidence>
<feature type="domain" description="Core" evidence="10">
    <location>
        <begin position="34"/>
        <end position="132"/>
    </location>
</feature>
<proteinExistence type="inferred from homology"/>
<reference evidence="13 14" key="1">
    <citation type="submission" date="2024-06" db="EMBL/GenBank/DDBJ databases">
        <title>A chromosome-level genome assembly of beet webworm, Loxostege sticticalis.</title>
        <authorList>
            <person name="Zhang Y."/>
        </authorList>
    </citation>
    <scope>NUCLEOTIDE SEQUENCE [LARGE SCALE GENOMIC DNA]</scope>
    <source>
        <strain evidence="12">AQ026</strain>
        <strain evidence="11">AQ028</strain>
        <tissue evidence="11">Male pupae</tissue>
        <tissue evidence="12">Whole body</tissue>
    </source>
</reference>